<dbReference type="OrthoDB" id="9792690at2"/>
<dbReference type="eggNOG" id="COG2226">
    <property type="taxonomic scope" value="Bacteria"/>
</dbReference>
<feature type="region of interest" description="Disordered" evidence="1">
    <location>
        <begin position="1"/>
        <end position="38"/>
    </location>
</feature>
<dbReference type="Gene3D" id="3.40.50.150">
    <property type="entry name" value="Vaccinia Virus protein VP39"/>
    <property type="match status" value="1"/>
</dbReference>
<dbReference type="InterPro" id="IPR010743">
    <property type="entry name" value="Methionine_synth_MetW"/>
</dbReference>
<dbReference type="SUPFAM" id="SSF53335">
    <property type="entry name" value="S-adenosyl-L-methionine-dependent methyltransferases"/>
    <property type="match status" value="1"/>
</dbReference>
<dbReference type="STRING" id="414684.RC1_4082"/>
<reference evidence="2 3" key="1">
    <citation type="journal article" date="2010" name="BMC Genomics">
        <title>Metabolic flexibility revealed in the genome of the cyst-forming alpha-1 proteobacterium Rhodospirillum centenum.</title>
        <authorList>
            <person name="Lu Y.K."/>
            <person name="Marden J."/>
            <person name="Han M."/>
            <person name="Swingley W.D."/>
            <person name="Mastrian S.D."/>
            <person name="Chowdhury S.R."/>
            <person name="Hao J."/>
            <person name="Helmy T."/>
            <person name="Kim S."/>
            <person name="Kurdoglu A.A."/>
            <person name="Matthies H.J."/>
            <person name="Rollo D."/>
            <person name="Stothard P."/>
            <person name="Blankenship R.E."/>
            <person name="Bauer C.E."/>
            <person name="Touchman J.W."/>
        </authorList>
    </citation>
    <scope>NUCLEOTIDE SEQUENCE [LARGE SCALE GENOMIC DNA]</scope>
    <source>
        <strain evidence="3">ATCC 51521 / SW</strain>
    </source>
</reference>
<dbReference type="KEGG" id="rce:RC1_4082"/>
<dbReference type="InterPro" id="IPR029063">
    <property type="entry name" value="SAM-dependent_MTases_sf"/>
</dbReference>
<dbReference type="AlphaFoldDB" id="B6IYP7"/>
<name>B6IYP7_RHOCS</name>
<organism evidence="2 3">
    <name type="scientific">Rhodospirillum centenum (strain ATCC 51521 / SW)</name>
    <dbReference type="NCBI Taxonomy" id="414684"/>
    <lineage>
        <taxon>Bacteria</taxon>
        <taxon>Pseudomonadati</taxon>
        <taxon>Pseudomonadota</taxon>
        <taxon>Alphaproteobacteria</taxon>
        <taxon>Rhodospirillales</taxon>
        <taxon>Rhodospirillaceae</taxon>
        <taxon>Rhodospirillum</taxon>
    </lineage>
</organism>
<accession>B6IYP7</accession>
<protein>
    <submittedName>
        <fullName evidence="2">Methionine biosynthesis protein MetW</fullName>
    </submittedName>
</protein>
<dbReference type="NCBIfam" id="TIGR02081">
    <property type="entry name" value="metW"/>
    <property type="match status" value="1"/>
</dbReference>
<evidence type="ECO:0000256" key="1">
    <source>
        <dbReference type="SAM" id="MobiDB-lite"/>
    </source>
</evidence>
<keyword evidence="3" id="KW-1185">Reference proteome</keyword>
<evidence type="ECO:0000313" key="3">
    <source>
        <dbReference type="Proteomes" id="UP000001591"/>
    </source>
</evidence>
<dbReference type="CDD" id="cd02440">
    <property type="entry name" value="AdoMet_MTases"/>
    <property type="match status" value="1"/>
</dbReference>
<evidence type="ECO:0000313" key="2">
    <source>
        <dbReference type="EMBL" id="ACJ01421.1"/>
    </source>
</evidence>
<dbReference type="Pfam" id="PF07021">
    <property type="entry name" value="MetW"/>
    <property type="match status" value="1"/>
</dbReference>
<dbReference type="RefSeq" id="WP_012569194.1">
    <property type="nucleotide sequence ID" value="NC_011420.2"/>
</dbReference>
<dbReference type="Proteomes" id="UP000001591">
    <property type="component" value="Chromosome"/>
</dbReference>
<proteinExistence type="predicted"/>
<sequence length="239" mass="26152">MADGSRFSAGRPAASRGPEPQGPDRRAPETGAASARSAGRIRADLRRIADWVEPGARVLDVGCGDGELLGYLVREKGVDGRGLELSMDGVRAGVARGLPIIQGDADTDLKDYPSDSFDYVILSQTLQAMRRPREVLDHLVRIGRHAIVSVPNFAYWRVRLYLMFRGRMPVTETLGHAWWDTPNIHFCTIADFIDLCRGLDVVIEHGEILGAKGRPIPAAPDSLTSNLLGEQAVFLLRRG</sequence>
<gene>
    <name evidence="2" type="primary">metW</name>
    <name evidence="2" type="ordered locus">RC1_4082</name>
</gene>
<dbReference type="HOGENOM" id="CLU_091323_0_0_5"/>
<dbReference type="EMBL" id="CP000613">
    <property type="protein sequence ID" value="ACJ01421.1"/>
    <property type="molecule type" value="Genomic_DNA"/>
</dbReference>